<feature type="domain" description="Methionyl/Valyl/Leucyl/Isoleucyl-tRNA synthetase anticodon-binding" evidence="12">
    <location>
        <begin position="438"/>
        <end position="523"/>
    </location>
</feature>
<reference evidence="15" key="1">
    <citation type="submission" date="2018-07" db="EMBL/GenBank/DDBJ databases">
        <authorList>
            <person name="Quirk P.G."/>
            <person name="Krulwich T.A."/>
        </authorList>
    </citation>
    <scope>NUCLEOTIDE SEQUENCE</scope>
    <source>
        <strain evidence="15">Anand</strain>
    </source>
</reference>
<dbReference type="GO" id="GO:0004825">
    <property type="term" value="F:methionine-tRNA ligase activity"/>
    <property type="evidence" value="ECO:0007669"/>
    <property type="project" value="UniProtKB-EC"/>
</dbReference>
<dbReference type="Gene3D" id="3.40.50.620">
    <property type="entry name" value="HUPs"/>
    <property type="match status" value="1"/>
</dbReference>
<evidence type="ECO:0000256" key="4">
    <source>
        <dbReference type="ARBA" id="ARBA00022723"/>
    </source>
</evidence>
<keyword evidence="3 10" id="KW-0436">Ligase</keyword>
<keyword evidence="4" id="KW-0479">Metal-binding</keyword>
<dbReference type="AlphaFoldDB" id="A0A3B0N684"/>
<dbReference type="InterPro" id="IPR013155">
    <property type="entry name" value="M/V/L/I-tRNA-synth_anticd-bd"/>
</dbReference>
<gene>
    <name evidence="14" type="ORF">TAT_000120800</name>
    <name evidence="15" type="ORF">TAV_000120300</name>
</gene>
<dbReference type="Pfam" id="PF01406">
    <property type="entry name" value="tRNA-synt_1e"/>
    <property type="match status" value="1"/>
</dbReference>
<evidence type="ECO:0000256" key="3">
    <source>
        <dbReference type="ARBA" id="ARBA00022598"/>
    </source>
</evidence>
<dbReference type="InterPro" id="IPR023457">
    <property type="entry name" value="Met-tRNA_synth_2"/>
</dbReference>
<dbReference type="EMBL" id="UIVS01000001">
    <property type="protein sequence ID" value="SVP90496.1"/>
    <property type="molecule type" value="Genomic_DNA"/>
</dbReference>
<evidence type="ECO:0000256" key="10">
    <source>
        <dbReference type="RuleBase" id="RU363039"/>
    </source>
</evidence>
<evidence type="ECO:0000256" key="7">
    <source>
        <dbReference type="ARBA" id="ARBA00022840"/>
    </source>
</evidence>
<proteinExistence type="inferred from homology"/>
<evidence type="ECO:0000256" key="2">
    <source>
        <dbReference type="ARBA" id="ARBA00012838"/>
    </source>
</evidence>
<evidence type="ECO:0000256" key="6">
    <source>
        <dbReference type="ARBA" id="ARBA00022833"/>
    </source>
</evidence>
<dbReference type="PANTHER" id="PTHR43326:SF1">
    <property type="entry name" value="METHIONINE--TRNA LIGASE, MITOCHONDRIAL"/>
    <property type="match status" value="1"/>
</dbReference>
<evidence type="ECO:0000256" key="8">
    <source>
        <dbReference type="ARBA" id="ARBA00022917"/>
    </source>
</evidence>
<keyword evidence="9 10" id="KW-0030">Aminoacyl-tRNA synthetase</keyword>
<dbReference type="GO" id="GO:0046872">
    <property type="term" value="F:metal ion binding"/>
    <property type="evidence" value="ECO:0007669"/>
    <property type="project" value="UniProtKB-KW"/>
</dbReference>
<evidence type="ECO:0000256" key="5">
    <source>
        <dbReference type="ARBA" id="ARBA00022741"/>
    </source>
</evidence>
<dbReference type="GO" id="GO:0005524">
    <property type="term" value="F:ATP binding"/>
    <property type="evidence" value="ECO:0007669"/>
    <property type="project" value="UniProtKB-KW"/>
</dbReference>
<dbReference type="Pfam" id="PF08264">
    <property type="entry name" value="Anticodon_1"/>
    <property type="match status" value="1"/>
</dbReference>
<keyword evidence="6" id="KW-0862">Zinc</keyword>
<name>A0A3B0N684_THEAN</name>
<evidence type="ECO:0000256" key="1">
    <source>
        <dbReference type="ARBA" id="ARBA00001947"/>
    </source>
</evidence>
<dbReference type="PRINTS" id="PR01041">
    <property type="entry name" value="TRNASYNTHMET"/>
</dbReference>
<dbReference type="EC" id="6.1.1.10" evidence="2"/>
<dbReference type="EMBL" id="UIVT01000001">
    <property type="protein sequence ID" value="SVP89354.1"/>
    <property type="molecule type" value="Genomic_DNA"/>
</dbReference>
<comment type="cofactor">
    <cofactor evidence="1">
        <name>Zn(2+)</name>
        <dbReference type="ChEBI" id="CHEBI:29105"/>
    </cofactor>
</comment>
<evidence type="ECO:0000313" key="14">
    <source>
        <dbReference type="EMBL" id="SVP89354.1"/>
    </source>
</evidence>
<keyword evidence="5 10" id="KW-0547">Nucleotide-binding</keyword>
<dbReference type="Pfam" id="PF09334">
    <property type="entry name" value="tRNA-synt_1g"/>
    <property type="match status" value="1"/>
</dbReference>
<evidence type="ECO:0000259" key="13">
    <source>
        <dbReference type="Pfam" id="PF09334"/>
    </source>
</evidence>
<evidence type="ECO:0000259" key="12">
    <source>
        <dbReference type="Pfam" id="PF08264"/>
    </source>
</evidence>
<organism evidence="15">
    <name type="scientific">Theileria annulata</name>
    <dbReference type="NCBI Taxonomy" id="5874"/>
    <lineage>
        <taxon>Eukaryota</taxon>
        <taxon>Sar</taxon>
        <taxon>Alveolata</taxon>
        <taxon>Apicomplexa</taxon>
        <taxon>Aconoidasida</taxon>
        <taxon>Piroplasmida</taxon>
        <taxon>Theileriidae</taxon>
        <taxon>Theileria</taxon>
    </lineage>
</organism>
<dbReference type="PANTHER" id="PTHR43326">
    <property type="entry name" value="METHIONYL-TRNA SYNTHETASE"/>
    <property type="match status" value="1"/>
</dbReference>
<dbReference type="SUPFAM" id="SSF52374">
    <property type="entry name" value="Nucleotidylyl transferase"/>
    <property type="match status" value="1"/>
</dbReference>
<dbReference type="InterPro" id="IPR015413">
    <property type="entry name" value="Methionyl/Leucyl_tRNA_Synth"/>
</dbReference>
<sequence>MQILFYILNVSLKFTKTLFFYLFLLKNSISFRNPNSFDRSFSYLTQSPVYVNLNTKFSLNLFSKTDQRYLITSPLFYLNGPPHLGHAYTLVSSDVLKRFLILSGYECKLLVGTDEHGSKIKLTSSNLCYSPKQYVTLMRNHYYELYKQYDISPDIIVHTSENDHKSKVKDVFNSFVRSGFIYRGLHKGYFSPKEDLYYTESKLIDGKSPLGFEVSQVNEPAYFFKLISWREKLIDFFKESVIKPNHSLIEVRKSLESDLNDIAISRSNCDWGIPINIMNNGVTDQNETVYVWFDALLGYLTHFNSFPNSKDQELKNLKLIHVIGKDILTFHSLLWPSILMALDIQVPIKLLVHGWLLNKGEKISKSLGNVSNLEPQLSDVSRFALMSLGDFSYDFEFDSCIFDNSIKILRNKFANTFYRITSLLDNHKLDSVLPTNTDHELINKFHLYTVNINKYMESFRIDKYIQVLMEMSSEVNRFIELNQIWTMGTCELLQISWLLCTLLFYISVYLSPITPKLSNDMISRLNPQLNQNTISPSFNIFNNLQHISYYPQHLNILI</sequence>
<dbReference type="Gene3D" id="2.170.220.10">
    <property type="match status" value="1"/>
</dbReference>
<dbReference type="InterPro" id="IPR014729">
    <property type="entry name" value="Rossmann-like_a/b/a_fold"/>
</dbReference>
<comment type="similarity">
    <text evidence="10">Belongs to the class-I aminoacyl-tRNA synthetase family.</text>
</comment>
<protein>
    <recommendedName>
        <fullName evidence="2">methionine--tRNA ligase</fullName>
        <ecNumber evidence="2">6.1.1.10</ecNumber>
    </recommendedName>
</protein>
<evidence type="ECO:0000256" key="9">
    <source>
        <dbReference type="ARBA" id="ARBA00023146"/>
    </source>
</evidence>
<accession>A0A3B0N684</accession>
<dbReference type="VEuPathDB" id="PiroplasmaDB:TA09735"/>
<dbReference type="Gene3D" id="1.10.730.10">
    <property type="entry name" value="Isoleucyl-tRNA Synthetase, Domain 1"/>
    <property type="match status" value="1"/>
</dbReference>
<evidence type="ECO:0000313" key="15">
    <source>
        <dbReference type="EMBL" id="SVP90496.1"/>
    </source>
</evidence>
<evidence type="ECO:0000259" key="11">
    <source>
        <dbReference type="Pfam" id="PF01406"/>
    </source>
</evidence>
<dbReference type="InterPro" id="IPR009080">
    <property type="entry name" value="tRNAsynth_Ia_anticodon-bd"/>
</dbReference>
<dbReference type="InterPro" id="IPR033911">
    <property type="entry name" value="MetRS_core"/>
</dbReference>
<keyword evidence="7 10" id="KW-0067">ATP-binding</keyword>
<feature type="domain" description="Methionyl/Leucyl tRNA synthetase" evidence="13">
    <location>
        <begin position="203"/>
        <end position="419"/>
    </location>
</feature>
<dbReference type="GO" id="GO:0006431">
    <property type="term" value="P:methionyl-tRNA aminoacylation"/>
    <property type="evidence" value="ECO:0007669"/>
    <property type="project" value="InterPro"/>
</dbReference>
<feature type="domain" description="tRNA synthetases class I catalytic" evidence="11">
    <location>
        <begin position="82"/>
        <end position="199"/>
    </location>
</feature>
<dbReference type="InterPro" id="IPR032678">
    <property type="entry name" value="tRNA-synt_1_cat_dom"/>
</dbReference>
<keyword evidence="8 10" id="KW-0648">Protein biosynthesis</keyword>
<dbReference type="SUPFAM" id="SSF47323">
    <property type="entry name" value="Anticodon-binding domain of a subclass of class I aminoacyl-tRNA synthetases"/>
    <property type="match status" value="1"/>
</dbReference>